<dbReference type="Pfam" id="PF00293">
    <property type="entry name" value="NUDIX"/>
    <property type="match status" value="1"/>
</dbReference>
<dbReference type="PANTHER" id="PTHR23114:SF17">
    <property type="entry name" value="M7GPPPN-MRNA HYDROLASE"/>
    <property type="match status" value="1"/>
</dbReference>
<dbReference type="AlphaFoldDB" id="A0A6C0K3Y5"/>
<dbReference type="GO" id="GO:0016787">
    <property type="term" value="F:hydrolase activity"/>
    <property type="evidence" value="ECO:0007669"/>
    <property type="project" value="UniProtKB-KW"/>
</dbReference>
<dbReference type="InterPro" id="IPR000086">
    <property type="entry name" value="NUDIX_hydrolase_dom"/>
</dbReference>
<evidence type="ECO:0000259" key="3">
    <source>
        <dbReference type="PROSITE" id="PS51462"/>
    </source>
</evidence>
<dbReference type="InterPro" id="IPR036875">
    <property type="entry name" value="Znf_CCHC_sf"/>
</dbReference>
<proteinExistence type="predicted"/>
<dbReference type="EMBL" id="MN740809">
    <property type="protein sequence ID" value="QHU12752.1"/>
    <property type="molecule type" value="Genomic_DNA"/>
</dbReference>
<accession>A0A6C0K3Y5</accession>
<dbReference type="Gene3D" id="3.90.79.10">
    <property type="entry name" value="Nucleoside Triphosphate Pyrophosphohydrolase"/>
    <property type="match status" value="1"/>
</dbReference>
<dbReference type="GO" id="GO:0005737">
    <property type="term" value="C:cytoplasm"/>
    <property type="evidence" value="ECO:0007669"/>
    <property type="project" value="TreeGrafter"/>
</dbReference>
<evidence type="ECO:0008006" key="5">
    <source>
        <dbReference type="Google" id="ProtNLM"/>
    </source>
</evidence>
<dbReference type="PANTHER" id="PTHR23114">
    <property type="entry name" value="M7GPPPN-MRNA HYDROLASE"/>
    <property type="match status" value="1"/>
</dbReference>
<evidence type="ECO:0000313" key="4">
    <source>
        <dbReference type="EMBL" id="QHU12752.1"/>
    </source>
</evidence>
<dbReference type="SUPFAM" id="SSF57756">
    <property type="entry name" value="Retrovirus zinc finger-like domains"/>
    <property type="match status" value="1"/>
</dbReference>
<reference evidence="4" key="1">
    <citation type="journal article" date="2020" name="Nature">
        <title>Giant virus diversity and host interactions through global metagenomics.</title>
        <authorList>
            <person name="Schulz F."/>
            <person name="Roux S."/>
            <person name="Paez-Espino D."/>
            <person name="Jungbluth S."/>
            <person name="Walsh D.A."/>
            <person name="Denef V.J."/>
            <person name="McMahon K.D."/>
            <person name="Konstantinidis K.T."/>
            <person name="Eloe-Fadrosh E.A."/>
            <person name="Kyrpides N.C."/>
            <person name="Woyke T."/>
        </authorList>
    </citation>
    <scope>NUCLEOTIDE SEQUENCE</scope>
    <source>
        <strain evidence="4">GVMAG-S-1101172-89</strain>
    </source>
</reference>
<dbReference type="InterPro" id="IPR001878">
    <property type="entry name" value="Znf_CCHC"/>
</dbReference>
<dbReference type="InterPro" id="IPR015797">
    <property type="entry name" value="NUDIX_hydrolase-like_dom_sf"/>
</dbReference>
<evidence type="ECO:0000256" key="1">
    <source>
        <dbReference type="ARBA" id="ARBA00022801"/>
    </source>
</evidence>
<organism evidence="4">
    <name type="scientific">viral metagenome</name>
    <dbReference type="NCBI Taxonomy" id="1070528"/>
    <lineage>
        <taxon>unclassified sequences</taxon>
        <taxon>metagenomes</taxon>
        <taxon>organismal metagenomes</taxon>
    </lineage>
</organism>
<dbReference type="GO" id="GO:0003676">
    <property type="term" value="F:nucleic acid binding"/>
    <property type="evidence" value="ECO:0007669"/>
    <property type="project" value="InterPro"/>
</dbReference>
<dbReference type="InterPro" id="IPR020084">
    <property type="entry name" value="NUDIX_hydrolase_CS"/>
</dbReference>
<feature type="domain" description="CCHC-type" evidence="2">
    <location>
        <begin position="8"/>
        <end position="23"/>
    </location>
</feature>
<name>A0A6C0K3Y5_9ZZZZ</name>
<dbReference type="GO" id="GO:0008270">
    <property type="term" value="F:zinc ion binding"/>
    <property type="evidence" value="ECO:0007669"/>
    <property type="project" value="InterPro"/>
</dbReference>
<dbReference type="PROSITE" id="PS00893">
    <property type="entry name" value="NUDIX_BOX"/>
    <property type="match status" value="1"/>
</dbReference>
<keyword evidence="1" id="KW-0378">Hydrolase</keyword>
<dbReference type="PROSITE" id="PS50158">
    <property type="entry name" value="ZF_CCHC"/>
    <property type="match status" value="1"/>
</dbReference>
<dbReference type="SUPFAM" id="SSF55811">
    <property type="entry name" value="Nudix"/>
    <property type="match status" value="1"/>
</dbReference>
<dbReference type="GO" id="GO:0000290">
    <property type="term" value="P:deadenylation-dependent decapping of nuclear-transcribed mRNA"/>
    <property type="evidence" value="ECO:0007669"/>
    <property type="project" value="TreeGrafter"/>
</dbReference>
<protein>
    <recommendedName>
        <fullName evidence="5">Nudix hydrolase domain-containing protein</fullName>
    </recommendedName>
</protein>
<evidence type="ECO:0000259" key="2">
    <source>
        <dbReference type="PROSITE" id="PS50158"/>
    </source>
</evidence>
<sequence>MMKPNVYCTNCGHQGHMTKQCKEPITSFGAIVFRIKGSWNQAKSLLSSDSAITGIENVESSNIEYLLIQRRDSLGFIDIMRGKYKQDDYDYIKQQIRGMTINERERILITDFDTLWDTLWGPPTDSSNHYRSEKEISRVKMDKLRTGTPSLESMVQEVTQKWLTPEWGFPKGRRDIGESEYTCALRELKEETGLAETDVIPIKNMENIRELFFGSNRIQYCHKYYIFFSPGEKEIKYDITNQHMRQEIGDIRWCSLDEGLQLIRPDNSEKREVLLRVNNLLKKYCPLRFENQPVCAVHKRRSNLYRETTAKYLI</sequence>
<feature type="domain" description="Nudix hydrolase" evidence="3">
    <location>
        <begin position="46"/>
        <end position="279"/>
    </location>
</feature>
<dbReference type="PROSITE" id="PS51462">
    <property type="entry name" value="NUDIX"/>
    <property type="match status" value="1"/>
</dbReference>